<reference evidence="3 4" key="1">
    <citation type="journal article" date="2019" name="Front. Genet.">
        <title>Whole-Genome Sequencing of the Opportunistic Yeast Pathogen Candida inconspicua Uncovers Its Hybrid Origin.</title>
        <authorList>
            <person name="Mixao V."/>
            <person name="Hansen A.P."/>
            <person name="Saus E."/>
            <person name="Boekhout T."/>
            <person name="Lass-Florl C."/>
            <person name="Gabaldon T."/>
        </authorList>
    </citation>
    <scope>NUCLEOTIDE SEQUENCE [LARGE SCALE GENOMIC DNA]</scope>
    <source>
        <strain evidence="3 4">CBS 180</strain>
    </source>
</reference>
<dbReference type="PROSITE" id="PS51834">
    <property type="entry name" value="DENN_FLCN_SMCR8"/>
    <property type="match status" value="1"/>
</dbReference>
<dbReference type="InterPro" id="IPR037520">
    <property type="entry name" value="Folliculin/SMCR8_longin"/>
</dbReference>
<feature type="region of interest" description="Disordered" evidence="1">
    <location>
        <begin position="63"/>
        <end position="109"/>
    </location>
</feature>
<dbReference type="Pfam" id="PF11704">
    <property type="entry name" value="Folliculin"/>
    <property type="match status" value="1"/>
</dbReference>
<organism evidence="3 4">
    <name type="scientific">Pichia inconspicua</name>
    <dbReference type="NCBI Taxonomy" id="52247"/>
    <lineage>
        <taxon>Eukaryota</taxon>
        <taxon>Fungi</taxon>
        <taxon>Dikarya</taxon>
        <taxon>Ascomycota</taxon>
        <taxon>Saccharomycotina</taxon>
        <taxon>Pichiomycetes</taxon>
        <taxon>Pichiales</taxon>
        <taxon>Pichiaceae</taxon>
        <taxon>Pichia</taxon>
    </lineage>
</organism>
<dbReference type="GO" id="GO:1904263">
    <property type="term" value="P:positive regulation of TORC1 signaling"/>
    <property type="evidence" value="ECO:0007669"/>
    <property type="project" value="TreeGrafter"/>
</dbReference>
<feature type="compositionally biased region" description="Low complexity" evidence="1">
    <location>
        <begin position="67"/>
        <end position="84"/>
    </location>
</feature>
<proteinExistence type="predicted"/>
<gene>
    <name evidence="3" type="ORF">CANINC_002714</name>
</gene>
<dbReference type="PANTHER" id="PTHR31441:SF2">
    <property type="entry name" value="FOLLICULIN"/>
    <property type="match status" value="1"/>
</dbReference>
<feature type="compositionally biased region" description="Basic and acidic residues" evidence="1">
    <location>
        <begin position="92"/>
        <end position="101"/>
    </location>
</feature>
<dbReference type="AlphaFoldDB" id="A0A4T0X0E7"/>
<evidence type="ECO:0000313" key="3">
    <source>
        <dbReference type="EMBL" id="TID28033.1"/>
    </source>
</evidence>
<protein>
    <recommendedName>
        <fullName evidence="2">UDENN FLCN/SMCR8-type domain-containing protein</fullName>
    </recommendedName>
</protein>
<evidence type="ECO:0000259" key="2">
    <source>
        <dbReference type="PROSITE" id="PS51834"/>
    </source>
</evidence>
<feature type="domain" description="UDENN FLCN/SMCR8-type" evidence="2">
    <location>
        <begin position="111"/>
        <end position="302"/>
    </location>
</feature>
<evidence type="ECO:0000256" key="1">
    <source>
        <dbReference type="SAM" id="MobiDB-lite"/>
    </source>
</evidence>
<comment type="caution">
    <text evidence="3">The sequence shown here is derived from an EMBL/GenBank/DDBJ whole genome shotgun (WGS) entry which is preliminary data.</text>
</comment>
<name>A0A4T0X0E7_9ASCO</name>
<keyword evidence="4" id="KW-1185">Reference proteome</keyword>
<sequence length="302" mass="34004">MTFIVSLAHFCEVHGPSMIMCTQVVNDEKNLANYYSPQLPESQFCQSCMFQLPKIGYKGSELSKQKSNATNQTTSTVTTDDQITPQNSTTSDHSDPNEEASKTLTLEDQISTLMSSSKDTIKEKRCMTLKTRSKNNNSTHFISTQFPSNTEIYSSLRQTIVRIFTAETNADLSKPIYIGNSKHGYTLALTFSLVDKTARGSERKYALIVTSDIEADLFKNYTFILINLKEMVKSILIKARDKQSVIESTDLHNNDIYLRRSAGLPKAKSMIEILQDEKFFIKVHLWASYMLDVLGNGGIDVN</sequence>
<dbReference type="Proteomes" id="UP000307173">
    <property type="component" value="Unassembled WGS sequence"/>
</dbReference>
<dbReference type="PANTHER" id="PTHR31441">
    <property type="entry name" value="FOLLICULIN FAMILY MEMBER"/>
    <property type="match status" value="1"/>
</dbReference>
<dbReference type="GO" id="GO:0005829">
    <property type="term" value="C:cytosol"/>
    <property type="evidence" value="ECO:0007669"/>
    <property type="project" value="TreeGrafter"/>
</dbReference>
<dbReference type="STRING" id="52247.A0A4T0X0E7"/>
<dbReference type="InterPro" id="IPR021713">
    <property type="entry name" value="Folliculin"/>
</dbReference>
<accession>A0A4T0X0E7</accession>
<dbReference type="GO" id="GO:0005096">
    <property type="term" value="F:GTPase activator activity"/>
    <property type="evidence" value="ECO:0007669"/>
    <property type="project" value="InterPro"/>
</dbReference>
<dbReference type="InterPro" id="IPR037521">
    <property type="entry name" value="FLCN/SMCR8_DENN"/>
</dbReference>
<evidence type="ECO:0000313" key="4">
    <source>
        <dbReference type="Proteomes" id="UP000307173"/>
    </source>
</evidence>
<dbReference type="EMBL" id="SELW01000425">
    <property type="protein sequence ID" value="TID28033.1"/>
    <property type="molecule type" value="Genomic_DNA"/>
</dbReference>
<dbReference type="OrthoDB" id="5599713at2759"/>